<name>A0A395VCN4_9FIRM</name>
<dbReference type="Proteomes" id="UP000266172">
    <property type="component" value="Unassembled WGS sequence"/>
</dbReference>
<dbReference type="InterPro" id="IPR008792">
    <property type="entry name" value="PQQD"/>
</dbReference>
<gene>
    <name evidence="1" type="ORF">DWX93_00345</name>
</gene>
<dbReference type="InterPro" id="IPR041881">
    <property type="entry name" value="PqqD_sf"/>
</dbReference>
<organism evidence="1 2">
    <name type="scientific">Roseburia hominis</name>
    <dbReference type="NCBI Taxonomy" id="301301"/>
    <lineage>
        <taxon>Bacteria</taxon>
        <taxon>Bacillati</taxon>
        <taxon>Bacillota</taxon>
        <taxon>Clostridia</taxon>
        <taxon>Lachnospirales</taxon>
        <taxon>Lachnospiraceae</taxon>
        <taxon>Roseburia</taxon>
    </lineage>
</organism>
<dbReference type="AlphaFoldDB" id="A0A395VCN4"/>
<reference evidence="1 2" key="1">
    <citation type="submission" date="2018-08" db="EMBL/GenBank/DDBJ databases">
        <title>A genome reference for cultivated species of the human gut microbiota.</title>
        <authorList>
            <person name="Zou Y."/>
            <person name="Xue W."/>
            <person name="Luo G."/>
        </authorList>
    </citation>
    <scope>NUCLEOTIDE SEQUENCE [LARGE SCALE GENOMIC DNA]</scope>
    <source>
        <strain evidence="1 2">AF22-12AC</strain>
    </source>
</reference>
<comment type="caution">
    <text evidence="1">The sequence shown here is derived from an EMBL/GenBank/DDBJ whole genome shotgun (WGS) entry which is preliminary data.</text>
</comment>
<evidence type="ECO:0000313" key="1">
    <source>
        <dbReference type="EMBL" id="RGS41829.1"/>
    </source>
</evidence>
<sequence>MQKNKYQLRCAAGKYWLLDMEQDGEPYRPPLMLNESGAYIFRQYTAGNTADKIAEELATMYGGTADDMRTDVMQFIRQMELQGIL</sequence>
<protein>
    <submittedName>
        <fullName evidence="1">PqqD family protein</fullName>
    </submittedName>
</protein>
<accession>A0A395VCN4</accession>
<dbReference type="Gene3D" id="1.10.10.1150">
    <property type="entry name" value="Coenzyme PQQ synthesis protein D (PqqD)"/>
    <property type="match status" value="1"/>
</dbReference>
<dbReference type="Pfam" id="PF05402">
    <property type="entry name" value="PqqD"/>
    <property type="match status" value="1"/>
</dbReference>
<proteinExistence type="predicted"/>
<dbReference type="EMBL" id="QRVL01000001">
    <property type="protein sequence ID" value="RGS41829.1"/>
    <property type="molecule type" value="Genomic_DNA"/>
</dbReference>
<evidence type="ECO:0000313" key="2">
    <source>
        <dbReference type="Proteomes" id="UP000266172"/>
    </source>
</evidence>
<dbReference type="RefSeq" id="WP_118096071.1">
    <property type="nucleotide sequence ID" value="NZ_DBGDMY010000023.1"/>
</dbReference>